<evidence type="ECO:0000256" key="1">
    <source>
        <dbReference type="SAM" id="Coils"/>
    </source>
</evidence>
<proteinExistence type="predicted"/>
<name>A0A2J6PWZ0_9HELO</name>
<dbReference type="EMBL" id="KZ613493">
    <property type="protein sequence ID" value="PMD18553.1"/>
    <property type="molecule type" value="Genomic_DNA"/>
</dbReference>
<reference evidence="2 3" key="1">
    <citation type="submission" date="2016-05" db="EMBL/GenBank/DDBJ databases">
        <title>A degradative enzymes factory behind the ericoid mycorrhizal symbiosis.</title>
        <authorList>
            <consortium name="DOE Joint Genome Institute"/>
            <person name="Martino E."/>
            <person name="Morin E."/>
            <person name="Grelet G."/>
            <person name="Kuo A."/>
            <person name="Kohler A."/>
            <person name="Daghino S."/>
            <person name="Barry K."/>
            <person name="Choi C."/>
            <person name="Cichocki N."/>
            <person name="Clum A."/>
            <person name="Copeland A."/>
            <person name="Hainaut M."/>
            <person name="Haridas S."/>
            <person name="Labutti K."/>
            <person name="Lindquist E."/>
            <person name="Lipzen A."/>
            <person name="Khouja H.-R."/>
            <person name="Murat C."/>
            <person name="Ohm R."/>
            <person name="Olson A."/>
            <person name="Spatafora J."/>
            <person name="Veneault-Fourrey C."/>
            <person name="Henrissat B."/>
            <person name="Grigoriev I."/>
            <person name="Martin F."/>
            <person name="Perotto S."/>
        </authorList>
    </citation>
    <scope>NUCLEOTIDE SEQUENCE [LARGE SCALE GENOMIC DNA]</scope>
    <source>
        <strain evidence="2 3">UAMH 7357</strain>
    </source>
</reference>
<protein>
    <submittedName>
        <fullName evidence="2">Uncharacterized protein</fullName>
    </submittedName>
</protein>
<dbReference type="STRING" id="1745343.A0A2J6PWZ0"/>
<keyword evidence="3" id="KW-1185">Reference proteome</keyword>
<evidence type="ECO:0000313" key="3">
    <source>
        <dbReference type="Proteomes" id="UP000235672"/>
    </source>
</evidence>
<dbReference type="Proteomes" id="UP000235672">
    <property type="component" value="Unassembled WGS sequence"/>
</dbReference>
<evidence type="ECO:0000313" key="2">
    <source>
        <dbReference type="EMBL" id="PMD18553.1"/>
    </source>
</evidence>
<keyword evidence="1" id="KW-0175">Coiled coil</keyword>
<organism evidence="2 3">
    <name type="scientific">Hyaloscypha hepaticicola</name>
    <dbReference type="NCBI Taxonomy" id="2082293"/>
    <lineage>
        <taxon>Eukaryota</taxon>
        <taxon>Fungi</taxon>
        <taxon>Dikarya</taxon>
        <taxon>Ascomycota</taxon>
        <taxon>Pezizomycotina</taxon>
        <taxon>Leotiomycetes</taxon>
        <taxon>Helotiales</taxon>
        <taxon>Hyaloscyphaceae</taxon>
        <taxon>Hyaloscypha</taxon>
    </lineage>
</organism>
<sequence>MTLINYLAVDEELELVTSDLRDVILRIQGVNVITPLHPSTSTTINRSHSASFARICVEAVEVAQIWKRLWSKDELEKLQERLKILKDEIDRTILLAILEPRISQDHRRDVRTTIAQLMSRHEIFATCRTRDLSASGRKEDSASLPVFAARVEVLDVSKSDEDQTRELVQDSILESLKYAAMSNRYESLPEAHPQTFEWAIHDSNDNNVSRENLVT</sequence>
<accession>A0A2J6PWZ0</accession>
<feature type="coiled-coil region" evidence="1">
    <location>
        <begin position="68"/>
        <end position="95"/>
    </location>
</feature>
<dbReference type="AlphaFoldDB" id="A0A2J6PWZ0"/>
<gene>
    <name evidence="2" type="ORF">NA56DRAFT_691026</name>
</gene>